<name>A0A179FY50_METCM</name>
<dbReference type="RefSeq" id="XP_018146510.1">
    <property type="nucleotide sequence ID" value="XM_018282154.1"/>
</dbReference>
<evidence type="ECO:0000313" key="3">
    <source>
        <dbReference type="EMBL" id="OAQ69973.1"/>
    </source>
</evidence>
<keyword evidence="2" id="KW-1133">Transmembrane helix</keyword>
<organism evidence="3 4">
    <name type="scientific">Pochonia chlamydosporia 170</name>
    <dbReference type="NCBI Taxonomy" id="1380566"/>
    <lineage>
        <taxon>Eukaryota</taxon>
        <taxon>Fungi</taxon>
        <taxon>Dikarya</taxon>
        <taxon>Ascomycota</taxon>
        <taxon>Pezizomycotina</taxon>
        <taxon>Sordariomycetes</taxon>
        <taxon>Hypocreomycetidae</taxon>
        <taxon>Hypocreales</taxon>
        <taxon>Clavicipitaceae</taxon>
        <taxon>Pochonia</taxon>
    </lineage>
</organism>
<feature type="compositionally biased region" description="Pro residues" evidence="1">
    <location>
        <begin position="57"/>
        <end position="66"/>
    </location>
</feature>
<feature type="region of interest" description="Disordered" evidence="1">
    <location>
        <begin position="1"/>
        <end position="30"/>
    </location>
</feature>
<protein>
    <submittedName>
        <fullName evidence="3">Uncharacterized protein</fullName>
    </submittedName>
</protein>
<dbReference type="AlphaFoldDB" id="A0A179FY50"/>
<dbReference type="EMBL" id="LSBJ02000002">
    <property type="protein sequence ID" value="OAQ69973.1"/>
    <property type="molecule type" value="Genomic_DNA"/>
</dbReference>
<sequence>MSTVTTSVHPNAVQGPTGQPGLPGVTSTTTTLLGASTSVPTTSINPLLTTVNSVSTPTPPTPPPISSPLASAISSYPSITSSSTSSGGLDGQASMSFTGRPNGSNTTSSTQPERTFLAGASTASSSGMPAGAVAGIAIGCLIVGLLAGLLAACVILRRRRDQANEANGVAIYHDFMAPANEKATETPATTQASSIRLDRFLLEAIPDREIAQEVQSLGALIQQHVGSYYHPKPVHANIGGLSTALTRLGFSGTGSSVGAQRIAALCLDPKTRSFGIRHVIMHAAFKSIDFSSQNDIPSMVPWPITSFLQAMPPDKHDQTNDPQAMSLVLRRWRNLSVFLLHPNRSYRTPLPMDESGIGLQARELTESLNLFLGVFVAPDAASMQQQENNWLYSCVILTVDRLFTVLVTICYVSLLLKWTF</sequence>
<evidence type="ECO:0000256" key="2">
    <source>
        <dbReference type="SAM" id="Phobius"/>
    </source>
</evidence>
<keyword evidence="4" id="KW-1185">Reference proteome</keyword>
<dbReference type="KEGG" id="pchm:VFPPC_02516"/>
<accession>A0A179FY50</accession>
<feature type="transmembrane region" description="Helical" evidence="2">
    <location>
        <begin position="132"/>
        <end position="156"/>
    </location>
</feature>
<keyword evidence="2" id="KW-0472">Membrane</keyword>
<dbReference type="OrthoDB" id="5421765at2759"/>
<feature type="compositionally biased region" description="Polar residues" evidence="1">
    <location>
        <begin position="1"/>
        <end position="17"/>
    </location>
</feature>
<evidence type="ECO:0000313" key="4">
    <source>
        <dbReference type="Proteomes" id="UP000078397"/>
    </source>
</evidence>
<feature type="transmembrane region" description="Helical" evidence="2">
    <location>
        <begin position="390"/>
        <end position="414"/>
    </location>
</feature>
<evidence type="ECO:0000256" key="1">
    <source>
        <dbReference type="SAM" id="MobiDB-lite"/>
    </source>
</evidence>
<feature type="region of interest" description="Disordered" evidence="1">
    <location>
        <begin position="50"/>
        <end position="112"/>
    </location>
</feature>
<gene>
    <name evidence="3" type="ORF">VFPPC_02516</name>
</gene>
<dbReference type="GeneID" id="28846148"/>
<reference evidence="3 4" key="1">
    <citation type="journal article" date="2016" name="PLoS Pathog.">
        <title>Biosynthesis of antibiotic leucinostatins in bio-control fungus Purpureocillium lilacinum and their inhibition on phytophthora revealed by genome mining.</title>
        <authorList>
            <person name="Wang G."/>
            <person name="Liu Z."/>
            <person name="Lin R."/>
            <person name="Li E."/>
            <person name="Mao Z."/>
            <person name="Ling J."/>
            <person name="Yang Y."/>
            <person name="Yin W.B."/>
            <person name="Xie B."/>
        </authorList>
    </citation>
    <scope>NUCLEOTIDE SEQUENCE [LARGE SCALE GENOMIC DNA]</scope>
    <source>
        <strain evidence="3">170</strain>
    </source>
</reference>
<keyword evidence="2" id="KW-0812">Transmembrane</keyword>
<proteinExistence type="predicted"/>
<feature type="compositionally biased region" description="Polar residues" evidence="1">
    <location>
        <begin position="93"/>
        <end position="112"/>
    </location>
</feature>
<feature type="compositionally biased region" description="Low complexity" evidence="1">
    <location>
        <begin position="67"/>
        <end position="86"/>
    </location>
</feature>
<dbReference type="Proteomes" id="UP000078397">
    <property type="component" value="Unassembled WGS sequence"/>
</dbReference>
<comment type="caution">
    <text evidence="3">The sequence shown here is derived from an EMBL/GenBank/DDBJ whole genome shotgun (WGS) entry which is preliminary data.</text>
</comment>
<feature type="compositionally biased region" description="Low complexity" evidence="1">
    <location>
        <begin position="20"/>
        <end position="30"/>
    </location>
</feature>